<dbReference type="PANTHER" id="PTHR12903">
    <property type="entry name" value="MITOCHONDRIAL RIBOSOMAL PROTEIN L24"/>
    <property type="match status" value="1"/>
</dbReference>
<dbReference type="EMBL" id="LR215048">
    <property type="protein sequence ID" value="VEU80101.1"/>
    <property type="molecule type" value="Genomic_DNA"/>
</dbReference>
<dbReference type="GO" id="GO:0019843">
    <property type="term" value="F:rRNA binding"/>
    <property type="evidence" value="ECO:0007669"/>
    <property type="project" value="UniProtKB-UniRule"/>
</dbReference>
<comment type="function">
    <text evidence="5">One of the proteins that surrounds the polypeptide exit tunnel on the outside of the subunit.</text>
</comment>
<comment type="function">
    <text evidence="5">One of two assembly initiator proteins, it binds directly to the 5'-end of the 23S rRNA, where it nucleates assembly of the 50S subunit.</text>
</comment>
<evidence type="ECO:0000256" key="4">
    <source>
        <dbReference type="ARBA" id="ARBA00035206"/>
    </source>
</evidence>
<feature type="domain" description="Large ribosomal subunit protein uL24 C-terminal" evidence="6">
    <location>
        <begin position="48"/>
        <end position="116"/>
    </location>
</feature>
<dbReference type="GO" id="GO:1990904">
    <property type="term" value="C:ribonucleoprotein complex"/>
    <property type="evidence" value="ECO:0007669"/>
    <property type="project" value="UniProtKB-KW"/>
</dbReference>
<dbReference type="InterPro" id="IPR003256">
    <property type="entry name" value="Ribosomal_uL24"/>
</dbReference>
<evidence type="ECO:0000259" key="6">
    <source>
        <dbReference type="Pfam" id="PF17136"/>
    </source>
</evidence>
<evidence type="ECO:0000256" key="5">
    <source>
        <dbReference type="HAMAP-Rule" id="MF_01326"/>
    </source>
</evidence>
<keyword evidence="5" id="KW-0694">RNA-binding</keyword>
<dbReference type="InterPro" id="IPR014722">
    <property type="entry name" value="Rib_uL2_dom2"/>
</dbReference>
<comment type="subunit">
    <text evidence="5">Part of the 50S ribosomal subunit.</text>
</comment>
<dbReference type="SUPFAM" id="SSF50104">
    <property type="entry name" value="Translation proteins SH3-like domain"/>
    <property type="match status" value="1"/>
</dbReference>
<dbReference type="OrthoDB" id="9807419at2"/>
<keyword evidence="8" id="KW-1185">Reference proteome</keyword>
<evidence type="ECO:0000256" key="1">
    <source>
        <dbReference type="ARBA" id="ARBA00010618"/>
    </source>
</evidence>
<protein>
    <recommendedName>
        <fullName evidence="4 5">Large ribosomal subunit protein uL24</fullName>
    </recommendedName>
</protein>
<gene>
    <name evidence="5 7" type="primary">rplX</name>
    <name evidence="7" type="ORF">NCTC10138_00457</name>
</gene>
<sequence length="118" mass="12995">MYIKTGDTVAIIAGSDQFVTDKKGNKTRKTGKVIKVYTKTNRVLVEGVNIVKKHQRPSQANEKGGIVEVEAAIHASNVALIDPKTNQPTRVKILTEIDDKGKKKKIRVATKSGERIDK</sequence>
<dbReference type="AlphaFoldDB" id="A0A449BCC8"/>
<organism evidence="7 8">
    <name type="scientific">Haploplasma axanthum</name>
    <name type="common">Acholeplasma axanthum</name>
    <dbReference type="NCBI Taxonomy" id="29552"/>
    <lineage>
        <taxon>Bacteria</taxon>
        <taxon>Bacillati</taxon>
        <taxon>Mycoplasmatota</taxon>
        <taxon>Mollicutes</taxon>
        <taxon>Acholeplasmatales</taxon>
        <taxon>Acholeplasmataceae</taxon>
        <taxon>Haploplasma</taxon>
    </lineage>
</organism>
<comment type="similarity">
    <text evidence="1 5">Belongs to the universal ribosomal protein uL24 family.</text>
</comment>
<dbReference type="GO" id="GO:0006412">
    <property type="term" value="P:translation"/>
    <property type="evidence" value="ECO:0007669"/>
    <property type="project" value="UniProtKB-UniRule"/>
</dbReference>
<dbReference type="NCBIfam" id="TIGR01079">
    <property type="entry name" value="rplX_bact"/>
    <property type="match status" value="1"/>
</dbReference>
<dbReference type="STRING" id="1278311.GCA_000428705_01116"/>
<dbReference type="Gene3D" id="2.30.30.30">
    <property type="match status" value="1"/>
</dbReference>
<proteinExistence type="inferred from homology"/>
<keyword evidence="3 5" id="KW-0687">Ribonucleoprotein</keyword>
<keyword evidence="2 5" id="KW-0689">Ribosomal protein</keyword>
<dbReference type="KEGG" id="aaxa:NCTC10138_00457"/>
<accession>A0A449BCC8</accession>
<evidence type="ECO:0000256" key="3">
    <source>
        <dbReference type="ARBA" id="ARBA00023274"/>
    </source>
</evidence>
<dbReference type="GO" id="GO:0003735">
    <property type="term" value="F:structural constituent of ribosome"/>
    <property type="evidence" value="ECO:0007669"/>
    <property type="project" value="InterPro"/>
</dbReference>
<dbReference type="CDD" id="cd06089">
    <property type="entry name" value="KOW_RPL26"/>
    <property type="match status" value="1"/>
</dbReference>
<dbReference type="Proteomes" id="UP000289841">
    <property type="component" value="Chromosome"/>
</dbReference>
<evidence type="ECO:0000313" key="8">
    <source>
        <dbReference type="Proteomes" id="UP000289841"/>
    </source>
</evidence>
<evidence type="ECO:0000256" key="2">
    <source>
        <dbReference type="ARBA" id="ARBA00022980"/>
    </source>
</evidence>
<dbReference type="InterPro" id="IPR057264">
    <property type="entry name" value="Ribosomal_uL24_C"/>
</dbReference>
<dbReference type="InterPro" id="IPR041988">
    <property type="entry name" value="Ribosomal_uL24_KOW"/>
</dbReference>
<reference evidence="7 8" key="1">
    <citation type="submission" date="2019-01" db="EMBL/GenBank/DDBJ databases">
        <authorList>
            <consortium name="Pathogen Informatics"/>
        </authorList>
    </citation>
    <scope>NUCLEOTIDE SEQUENCE [LARGE SCALE GENOMIC DNA]</scope>
    <source>
        <strain evidence="7 8">NCTC10138</strain>
    </source>
</reference>
<dbReference type="Pfam" id="PF17136">
    <property type="entry name" value="ribosomal_L24"/>
    <property type="match status" value="1"/>
</dbReference>
<dbReference type="GO" id="GO:0005840">
    <property type="term" value="C:ribosome"/>
    <property type="evidence" value="ECO:0007669"/>
    <property type="project" value="UniProtKB-KW"/>
</dbReference>
<name>A0A449BCC8_HAPAX</name>
<keyword evidence="5" id="KW-0699">rRNA-binding</keyword>
<dbReference type="HAMAP" id="MF_01326_B">
    <property type="entry name" value="Ribosomal_uL24_B"/>
    <property type="match status" value="1"/>
</dbReference>
<dbReference type="InterPro" id="IPR008991">
    <property type="entry name" value="Translation_prot_SH3-like_sf"/>
</dbReference>
<dbReference type="RefSeq" id="WP_026390635.1">
    <property type="nucleotide sequence ID" value="NZ_LR215048.1"/>
</dbReference>
<evidence type="ECO:0000313" key="7">
    <source>
        <dbReference type="EMBL" id="VEU80101.1"/>
    </source>
</evidence>